<evidence type="ECO:0000256" key="1">
    <source>
        <dbReference type="ARBA" id="ARBA00022676"/>
    </source>
</evidence>
<dbReference type="Proteomes" id="UP000000226">
    <property type="component" value="Chromosome 6"/>
</dbReference>
<dbReference type="GO" id="GO:0016757">
    <property type="term" value="F:glycosyltransferase activity"/>
    <property type="evidence" value="ECO:0007669"/>
    <property type="project" value="UniProtKB-KW"/>
</dbReference>
<keyword evidence="3" id="KW-0464">Manganese</keyword>
<keyword evidence="2" id="KW-0808">Transferase</keyword>
<dbReference type="Pfam" id="PF01501">
    <property type="entry name" value="Glyco_transf_8"/>
    <property type="match status" value="2"/>
</dbReference>
<keyword evidence="6" id="KW-1185">Reference proteome</keyword>
<dbReference type="EMBL" id="CM002293">
    <property type="protein sequence ID" value="ESW19047.1"/>
    <property type="molecule type" value="Genomic_DNA"/>
</dbReference>
<dbReference type="OrthoDB" id="2014201at2759"/>
<dbReference type="Gene3D" id="3.90.550.10">
    <property type="entry name" value="Spore Coat Polysaccharide Biosynthesis Protein SpsA, Chain A"/>
    <property type="match status" value="1"/>
</dbReference>
<keyword evidence="1" id="KW-0328">Glycosyltransferase</keyword>
<organism evidence="5 6">
    <name type="scientific">Phaseolus vulgaris</name>
    <name type="common">Kidney bean</name>
    <name type="synonym">French bean</name>
    <dbReference type="NCBI Taxonomy" id="3885"/>
    <lineage>
        <taxon>Eukaryota</taxon>
        <taxon>Viridiplantae</taxon>
        <taxon>Streptophyta</taxon>
        <taxon>Embryophyta</taxon>
        <taxon>Tracheophyta</taxon>
        <taxon>Spermatophyta</taxon>
        <taxon>Magnoliopsida</taxon>
        <taxon>eudicotyledons</taxon>
        <taxon>Gunneridae</taxon>
        <taxon>Pentapetalae</taxon>
        <taxon>rosids</taxon>
        <taxon>fabids</taxon>
        <taxon>Fabales</taxon>
        <taxon>Fabaceae</taxon>
        <taxon>Papilionoideae</taxon>
        <taxon>50 kb inversion clade</taxon>
        <taxon>NPAAA clade</taxon>
        <taxon>indigoferoid/millettioid clade</taxon>
        <taxon>Phaseoleae</taxon>
        <taxon>Phaseolus</taxon>
    </lineage>
</organism>
<proteinExistence type="inferred from homology"/>
<evidence type="ECO:0000313" key="5">
    <source>
        <dbReference type="EMBL" id="ESW19047.1"/>
    </source>
</evidence>
<reference evidence="6" key="1">
    <citation type="journal article" date="2014" name="Nat. Genet.">
        <title>A reference genome for common bean and genome-wide analysis of dual domestications.</title>
        <authorList>
            <person name="Schmutz J."/>
            <person name="McClean P.E."/>
            <person name="Mamidi S."/>
            <person name="Wu G.A."/>
            <person name="Cannon S.B."/>
            <person name="Grimwood J."/>
            <person name="Jenkins J."/>
            <person name="Shu S."/>
            <person name="Song Q."/>
            <person name="Chavarro C."/>
            <person name="Torres-Torres M."/>
            <person name="Geffroy V."/>
            <person name="Moghaddam S.M."/>
            <person name="Gao D."/>
            <person name="Abernathy B."/>
            <person name="Barry K."/>
            <person name="Blair M."/>
            <person name="Brick M.A."/>
            <person name="Chovatia M."/>
            <person name="Gepts P."/>
            <person name="Goodstein D.M."/>
            <person name="Gonzales M."/>
            <person name="Hellsten U."/>
            <person name="Hyten D.L."/>
            <person name="Jia G."/>
            <person name="Kelly J.D."/>
            <person name="Kudrna D."/>
            <person name="Lee R."/>
            <person name="Richard M.M."/>
            <person name="Miklas P.N."/>
            <person name="Osorno J.M."/>
            <person name="Rodrigues J."/>
            <person name="Thareau V."/>
            <person name="Urrea C.A."/>
            <person name="Wang M."/>
            <person name="Yu Y."/>
            <person name="Zhang M."/>
            <person name="Wing R.A."/>
            <person name="Cregan P.B."/>
            <person name="Rokhsar D.S."/>
            <person name="Jackson S.A."/>
        </authorList>
    </citation>
    <scope>NUCLEOTIDE SEQUENCE [LARGE SCALE GENOMIC DNA]</scope>
    <source>
        <strain evidence="6">cv. G19833</strain>
    </source>
</reference>
<evidence type="ECO:0000256" key="3">
    <source>
        <dbReference type="ARBA" id="ARBA00023211"/>
    </source>
</evidence>
<gene>
    <name evidence="5" type="ORF">PHAVU_006G092200g</name>
</gene>
<dbReference type="InterPro" id="IPR002495">
    <property type="entry name" value="Glyco_trans_8"/>
</dbReference>
<evidence type="ECO:0000256" key="4">
    <source>
        <dbReference type="RuleBase" id="RU362027"/>
    </source>
</evidence>
<accession>V7BM51</accession>
<dbReference type="STRING" id="3885.V7BM51"/>
<dbReference type="EC" id="2.4.1.-" evidence="4"/>
<dbReference type="PhylomeDB" id="V7BM51"/>
<dbReference type="InterPro" id="IPR029044">
    <property type="entry name" value="Nucleotide-diphossugar_trans"/>
</dbReference>
<name>V7BM51_PHAVU</name>
<evidence type="ECO:0000313" key="6">
    <source>
        <dbReference type="Proteomes" id="UP000000226"/>
    </source>
</evidence>
<dbReference type="AlphaFoldDB" id="V7BM51"/>
<dbReference type="PANTHER" id="PTHR11183">
    <property type="entry name" value="GLYCOGENIN SUBFAMILY MEMBER"/>
    <property type="match status" value="1"/>
</dbReference>
<dbReference type="eggNOG" id="KOG1950">
    <property type="taxonomic scope" value="Eukaryota"/>
</dbReference>
<dbReference type="SMR" id="V7BM51"/>
<dbReference type="Gramene" id="ESW19047">
    <property type="protein sequence ID" value="ESW19047"/>
    <property type="gene ID" value="PHAVU_006G092200g"/>
</dbReference>
<dbReference type="SUPFAM" id="SSF53448">
    <property type="entry name" value="Nucleotide-diphospho-sugar transferases"/>
    <property type="match status" value="1"/>
</dbReference>
<comment type="similarity">
    <text evidence="4">Belongs to the glycosyltransferase 8 family.</text>
</comment>
<sequence length="548" mass="63662">MVSVKSFSSRSHSRRKRFVICILLVSLPFLVFTVSEKHKRMNKTTVEVDHKPRPSPPWFDLIGKGLNNRKKVKVGLVNIDARDDGDVYEELESLEGKVESVFVDFDHVDGNLKWEEIFPEWIDENGKWGEAKCPRIPMPKLENFEDLNAVVAKVPCGVRDVFRLQVNLVVANLAVRSGWLNKMENHHRNVYVVFVGSCGPMEEIFRCDNLLKHEQQYWVYKPDLWTLKQKTLMPVGSCQIASDYAKTGKEIWRNFLGVPKLAYVSILHSSEAYVCGAIALAQSILQANTNFPNNLLLLVDKSIGPESITGLKAAGWKIQRMKRIFSPFAKRGAYNQWNYSKLRMWQLTTYDKIIFIDSDLVLLNNLDHLFVYPQLSAAPNEKVLFNSGLMVIEPSQCIFQKMMNKTLEVRSYNGGDQGFLNEIFTWWHRLPAKVNQLKTFHSEDQKREVPEDVYAIHYLGLKPWMCYRDYDCNWDMQNHHIFASDSAHKRWWQVYDAMPEELQSYCGLTQKMNERIVKWRRIAGNSSLSDGHWKMKVEDPRKGNYHSD</sequence>
<dbReference type="CDD" id="cd02537">
    <property type="entry name" value="GT8_Glycogenin"/>
    <property type="match status" value="1"/>
</dbReference>
<evidence type="ECO:0000256" key="2">
    <source>
        <dbReference type="ARBA" id="ARBA00022679"/>
    </source>
</evidence>
<dbReference type="OMA" id="AGWKIKQ"/>
<protein>
    <recommendedName>
        <fullName evidence="4">Hexosyltransferase</fullName>
        <ecNumber evidence="4">2.4.1.-</ecNumber>
    </recommendedName>
</protein>
<dbReference type="InterPro" id="IPR050587">
    <property type="entry name" value="GNT1/Glycosyltrans_8"/>
</dbReference>